<dbReference type="Proteomes" id="UP000580517">
    <property type="component" value="Unassembled WGS sequence"/>
</dbReference>
<accession>A0A853F755</accession>
<dbReference type="EMBL" id="JACCEW010000001">
    <property type="protein sequence ID" value="NYT35807.1"/>
    <property type="molecule type" value="Genomic_DNA"/>
</dbReference>
<comment type="caution">
    <text evidence="1">The sequence shown here is derived from an EMBL/GenBank/DDBJ whole genome shotgun (WGS) entry which is preliminary data.</text>
</comment>
<dbReference type="AlphaFoldDB" id="A0A853F755"/>
<keyword evidence="2" id="KW-1185">Reference proteome</keyword>
<organism evidence="1 2">
    <name type="scientific">Allopusillimonas soli</name>
    <dbReference type="NCBI Taxonomy" id="659016"/>
    <lineage>
        <taxon>Bacteria</taxon>
        <taxon>Pseudomonadati</taxon>
        <taxon>Pseudomonadota</taxon>
        <taxon>Betaproteobacteria</taxon>
        <taxon>Burkholderiales</taxon>
        <taxon>Alcaligenaceae</taxon>
        <taxon>Allopusillimonas</taxon>
    </lineage>
</organism>
<dbReference type="NCBIfam" id="TIGR04141">
    <property type="entry name" value="TIGR04141 family sporadically distributed protein"/>
    <property type="match status" value="1"/>
</dbReference>
<dbReference type="InterPro" id="IPR026487">
    <property type="entry name" value="CHP04141"/>
</dbReference>
<dbReference type="RefSeq" id="WP_129967757.1">
    <property type="nucleotide sequence ID" value="NZ_JACCEW010000001.1"/>
</dbReference>
<proteinExistence type="predicted"/>
<evidence type="ECO:0000313" key="1">
    <source>
        <dbReference type="EMBL" id="NYT35807.1"/>
    </source>
</evidence>
<evidence type="ECO:0000313" key="2">
    <source>
        <dbReference type="Proteomes" id="UP000580517"/>
    </source>
</evidence>
<dbReference type="Pfam" id="PF19614">
    <property type="entry name" value="DUF6119"/>
    <property type="match status" value="1"/>
</dbReference>
<protein>
    <submittedName>
        <fullName evidence="1">TIGR04141 family sporadically distributed protein</fullName>
    </submittedName>
</protein>
<gene>
    <name evidence="1" type="ORF">H0A68_02910</name>
</gene>
<dbReference type="OrthoDB" id="6401683at2"/>
<sequence>MADKKPYRYLNALLAKTEFSKQNFRDFLTPGADIDTLEVLPEHDLEGIIYIKKPQERRPRWTSLIDAIAGKPNIRRVKDNNTIQNLDALLLNAVKTKDPSLVITIPEIIQWDRVLGFSFTRSKKELSPTLDSEKYLDKIDIASISIESIKKDRLYVTDVDENTFNHSIYTCLYLELDSAETKRVLFGGNWYEIDKSFMKGIDASLTTIQLSDLDFPGVRSWEENNKTKIESEGDYNERAALHLNCHLLDRKLVKCSTTTSPIELCDLLTANKQLIHVKHRKGGSAGLSHLFAQGAVASEVLIGDKDFRKEARKVLRDKVHQDAPKLVPLNAIKSSEYEVIFLILGDKKNQVKNNLPFFSKVNLVRTHDNLTQKGFRIRVAGAERIAWVKP</sequence>
<name>A0A853F755_9BURK</name>
<reference evidence="1 2" key="1">
    <citation type="submission" date="2020-07" db="EMBL/GenBank/DDBJ databases">
        <title>Taxonomic revisions and descriptions of new bacterial species based on genomic comparisons in the high-G+C-content subgroup of the family Alcaligenaceae.</title>
        <authorList>
            <person name="Szabo A."/>
            <person name="Felfoldi T."/>
        </authorList>
    </citation>
    <scope>NUCLEOTIDE SEQUENCE [LARGE SCALE GENOMIC DNA]</scope>
    <source>
        <strain evidence="1 2">DSM 25264</strain>
    </source>
</reference>